<dbReference type="EMBL" id="QXFX01002048">
    <property type="protein sequence ID" value="KAE9081369.1"/>
    <property type="molecule type" value="Genomic_DNA"/>
</dbReference>
<dbReference type="GO" id="GO:0005319">
    <property type="term" value="F:lipid transporter activity"/>
    <property type="evidence" value="ECO:0007669"/>
    <property type="project" value="TreeGrafter"/>
</dbReference>
<proteinExistence type="predicted"/>
<evidence type="ECO:0000313" key="4">
    <source>
        <dbReference type="EMBL" id="KAE8983162.1"/>
    </source>
</evidence>
<keyword evidence="2" id="KW-0677">Repeat</keyword>
<keyword evidence="14" id="KW-1185">Reference proteome</keyword>
<evidence type="ECO:0000256" key="2">
    <source>
        <dbReference type="ARBA" id="ARBA00022737"/>
    </source>
</evidence>
<dbReference type="EMBL" id="QXGA01002030">
    <property type="protein sequence ID" value="KAE9105257.1"/>
    <property type="molecule type" value="Genomic_DNA"/>
</dbReference>
<dbReference type="PANTHER" id="PTHR19229:SF36">
    <property type="entry name" value="ATP-BINDING CASSETTE SUB-FAMILY A MEMBER 2"/>
    <property type="match status" value="1"/>
</dbReference>
<dbReference type="Proteomes" id="UP000433483">
    <property type="component" value="Unassembled WGS sequence"/>
</dbReference>
<dbReference type="Proteomes" id="UP000460718">
    <property type="component" value="Unassembled WGS sequence"/>
</dbReference>
<dbReference type="EMBL" id="QXGB01001227">
    <property type="protein sequence ID" value="KAE9194560.1"/>
    <property type="molecule type" value="Genomic_DNA"/>
</dbReference>
<evidence type="ECO:0000313" key="11">
    <source>
        <dbReference type="EMBL" id="KAE9285764.1"/>
    </source>
</evidence>
<dbReference type="EMBL" id="QXGC01002010">
    <property type="protein sequence ID" value="KAE9192226.1"/>
    <property type="molecule type" value="Genomic_DNA"/>
</dbReference>
<evidence type="ECO:0000313" key="20">
    <source>
        <dbReference type="Proteomes" id="UP000476176"/>
    </source>
</evidence>
<evidence type="ECO:0000313" key="7">
    <source>
        <dbReference type="EMBL" id="KAE9105257.1"/>
    </source>
</evidence>
<dbReference type="EMBL" id="QXFW01002005">
    <property type="protein sequence ID" value="KAE8983162.1"/>
    <property type="molecule type" value="Genomic_DNA"/>
</dbReference>
<evidence type="ECO:0000313" key="18">
    <source>
        <dbReference type="Proteomes" id="UP000441208"/>
    </source>
</evidence>
<evidence type="ECO:0000313" key="21">
    <source>
        <dbReference type="Proteomes" id="UP000486351"/>
    </source>
</evidence>
<dbReference type="Proteomes" id="UP000486351">
    <property type="component" value="Unassembled WGS sequence"/>
</dbReference>
<dbReference type="Proteomes" id="UP000437068">
    <property type="component" value="Unassembled WGS sequence"/>
</dbReference>
<evidence type="ECO:0000313" key="6">
    <source>
        <dbReference type="EMBL" id="KAE9081369.1"/>
    </source>
</evidence>
<evidence type="ECO:0000313" key="9">
    <source>
        <dbReference type="EMBL" id="KAE9193938.1"/>
    </source>
</evidence>
<dbReference type="InterPro" id="IPR026082">
    <property type="entry name" value="ABCA"/>
</dbReference>
<evidence type="ECO:0000313" key="12">
    <source>
        <dbReference type="EMBL" id="KAE9304006.1"/>
    </source>
</evidence>
<dbReference type="Proteomes" id="UP000429523">
    <property type="component" value="Unassembled WGS sequence"/>
</dbReference>
<dbReference type="EMBL" id="QXGE01002016">
    <property type="protein sequence ID" value="KAE9285764.1"/>
    <property type="molecule type" value="Genomic_DNA"/>
</dbReference>
<evidence type="ECO:0000313" key="17">
    <source>
        <dbReference type="Proteomes" id="UP000440732"/>
    </source>
</evidence>
<dbReference type="Proteomes" id="UP000476176">
    <property type="component" value="Unassembled WGS sequence"/>
</dbReference>
<evidence type="ECO:0000313" key="22">
    <source>
        <dbReference type="Proteomes" id="UP000488956"/>
    </source>
</evidence>
<evidence type="ECO:0000313" key="16">
    <source>
        <dbReference type="Proteomes" id="UP000440367"/>
    </source>
</evidence>
<evidence type="ECO:0000313" key="8">
    <source>
        <dbReference type="EMBL" id="KAE9192226.1"/>
    </source>
</evidence>
<evidence type="ECO:0000313" key="5">
    <source>
        <dbReference type="EMBL" id="KAE9081300.1"/>
    </source>
</evidence>
<dbReference type="EMBL" id="QXGD01002081">
    <property type="protein sequence ID" value="KAE9193938.1"/>
    <property type="molecule type" value="Genomic_DNA"/>
</dbReference>
<evidence type="ECO:0000313" key="10">
    <source>
        <dbReference type="EMBL" id="KAE9194560.1"/>
    </source>
</evidence>
<evidence type="ECO:0000313" key="14">
    <source>
        <dbReference type="Proteomes" id="UP000433483"/>
    </source>
</evidence>
<protein>
    <submittedName>
        <fullName evidence="7">Uncharacterized protein</fullName>
    </submittedName>
</protein>
<dbReference type="Proteomes" id="UP000440732">
    <property type="component" value="Unassembled WGS sequence"/>
</dbReference>
<evidence type="ECO:0000313" key="3">
    <source>
        <dbReference type="EMBL" id="KAE8926245.1"/>
    </source>
</evidence>
<organism evidence="7 17">
    <name type="scientific">Phytophthora fragariae</name>
    <dbReference type="NCBI Taxonomy" id="53985"/>
    <lineage>
        <taxon>Eukaryota</taxon>
        <taxon>Sar</taxon>
        <taxon>Stramenopiles</taxon>
        <taxon>Oomycota</taxon>
        <taxon>Peronosporomycetes</taxon>
        <taxon>Peronosporales</taxon>
        <taxon>Peronosporaceae</taxon>
        <taxon>Phytophthora</taxon>
    </lineage>
</organism>
<dbReference type="GO" id="GO:0016020">
    <property type="term" value="C:membrane"/>
    <property type="evidence" value="ECO:0007669"/>
    <property type="project" value="InterPro"/>
</dbReference>
<dbReference type="AlphaFoldDB" id="A0A6A3RY05"/>
<accession>A0A6A3RY05</accession>
<keyword evidence="1" id="KW-0813">Transport</keyword>
<name>A0A6A3RY05_9STRA</name>
<dbReference type="EMBL" id="QXFY01002049">
    <property type="protein sequence ID" value="KAE9304006.1"/>
    <property type="molecule type" value="Genomic_DNA"/>
</dbReference>
<dbReference type="Proteomes" id="UP000441208">
    <property type="component" value="Unassembled WGS sequence"/>
</dbReference>
<dbReference type="Proteomes" id="UP000488956">
    <property type="component" value="Unassembled WGS sequence"/>
</dbReference>
<evidence type="ECO:0000313" key="13">
    <source>
        <dbReference type="Proteomes" id="UP000429523"/>
    </source>
</evidence>
<reference evidence="13 14" key="1">
    <citation type="submission" date="2018-08" db="EMBL/GenBank/DDBJ databases">
        <title>Genomic investigation of the strawberry pathogen Phytophthora fragariae indicates pathogenicity is determined by transcriptional variation in three key races.</title>
        <authorList>
            <person name="Adams T.M."/>
            <person name="Armitage A.D."/>
            <person name="Sobczyk M.K."/>
            <person name="Bates H.J."/>
            <person name="Dunwell J.M."/>
            <person name="Nellist C.F."/>
            <person name="Harrison R.J."/>
        </authorList>
    </citation>
    <scope>NUCLEOTIDE SEQUENCE [LARGE SCALE GENOMIC DNA]</scope>
    <source>
        <strain evidence="11 15">A4</strain>
        <strain evidence="9 16">BC-1</strain>
        <strain evidence="8 20">BC-23</strain>
        <strain evidence="10 14">NOV-27</strain>
        <strain evidence="7 17">NOV-5</strain>
        <strain evidence="5 18">NOV-71</strain>
        <strain evidence="12 21">NOV-77</strain>
        <strain evidence="3 13">NOV-9</strain>
        <strain evidence="6 22">ONT-3</strain>
        <strain evidence="4 19">SCRP245</strain>
    </source>
</reference>
<gene>
    <name evidence="11" type="ORF">PF001_g21764</name>
    <name evidence="9" type="ORF">PF002_g23755</name>
    <name evidence="8" type="ORF">PF004_g21375</name>
    <name evidence="10" type="ORF">PF005_g17634</name>
    <name evidence="7" type="ORF">PF006_g21696</name>
    <name evidence="5" type="ORF">PF007_g22718</name>
    <name evidence="12" type="ORF">PF008_g22084</name>
    <name evidence="3" type="ORF">PF009_g23563</name>
    <name evidence="6" type="ORF">PF010_g22023</name>
    <name evidence="4" type="ORF">PF011_g21310</name>
</gene>
<evidence type="ECO:0000313" key="19">
    <source>
        <dbReference type="Proteomes" id="UP000460718"/>
    </source>
</evidence>
<dbReference type="PANTHER" id="PTHR19229">
    <property type="entry name" value="ATP-BINDING CASSETTE TRANSPORTER SUBFAMILY A ABCA"/>
    <property type="match status" value="1"/>
</dbReference>
<dbReference type="Proteomes" id="UP000440367">
    <property type="component" value="Unassembled WGS sequence"/>
</dbReference>
<sequence>MERDGFIRAEAFCSWCVEETRFDTLNDYLLNAFGPGGVLVMERQNDFCRFKVRGSNNEIKLSKMFALVEDVKSDMYIREYSVSQTTLEQIFNSFASQQEEEKGVARGVFQA</sequence>
<dbReference type="EMBL" id="QXGF01002081">
    <property type="protein sequence ID" value="KAE8926245.1"/>
    <property type="molecule type" value="Genomic_DNA"/>
</dbReference>
<evidence type="ECO:0000313" key="15">
    <source>
        <dbReference type="Proteomes" id="UP000437068"/>
    </source>
</evidence>
<comment type="caution">
    <text evidence="7">The sequence shown here is derived from an EMBL/GenBank/DDBJ whole genome shotgun (WGS) entry which is preliminary data.</text>
</comment>
<evidence type="ECO:0000256" key="1">
    <source>
        <dbReference type="ARBA" id="ARBA00022448"/>
    </source>
</evidence>
<dbReference type="GO" id="GO:0140359">
    <property type="term" value="F:ABC-type transporter activity"/>
    <property type="evidence" value="ECO:0007669"/>
    <property type="project" value="InterPro"/>
</dbReference>
<dbReference type="OrthoDB" id="10255969at2759"/>
<dbReference type="EMBL" id="QXFZ01002059">
    <property type="protein sequence ID" value="KAE9081300.1"/>
    <property type="molecule type" value="Genomic_DNA"/>
</dbReference>